<dbReference type="WBParaSite" id="PSAMB.scaffold2997size20130.g19949.t1">
    <property type="protein sequence ID" value="PSAMB.scaffold2997size20130.g19949.t1"/>
    <property type="gene ID" value="PSAMB.scaffold2997size20130.g19949"/>
</dbReference>
<keyword evidence="1" id="KW-1185">Reference proteome</keyword>
<evidence type="ECO:0000313" key="1">
    <source>
        <dbReference type="Proteomes" id="UP000887566"/>
    </source>
</evidence>
<dbReference type="AlphaFoldDB" id="A0A914W3R3"/>
<dbReference type="PANTHER" id="PTHR12997">
    <property type="entry name" value="TYPE I INOSITOL-1,4,5-TRISPHOSPHATE 5-PHOSPHATASE"/>
    <property type="match status" value="1"/>
</dbReference>
<dbReference type="SUPFAM" id="SSF56219">
    <property type="entry name" value="DNase I-like"/>
    <property type="match status" value="1"/>
</dbReference>
<sequence length="503" mass="56685">MRASRSSCSMEPVLRARRAPAKAFSQSVDLRRWRGHRLLSRSHSQSCVSILLSNRGSPTILRVLTVAGEFDRFAAPVAFATITFCVEDVAFELIPAPSIMDYIKQVCVTGDVSTLVNDENLMETWAAEVAKEIWEQKPQFGAIHVQGLKDAADPDAFADKLVRSLIALPEEMKAHFDTSRAFFDSRETGLGSIYLFQSGDGIEYFDKHAHAYRPVNVGHQSEIGTSECEGFYAKSFQTYNALHYEGTYAQNGHGHGNRAHNTGYLMARYRIFGKELTFINLNLHSVPFQDVSEIVEQPEVTKAAKLRQQQIDQLLENIESEGLKDDAIIVAGAFNAQLQETNLLSDFAHTQRATSYAKTGEDGTIEGIEQRDREGRKLVTVESQRFDLHTIHDWFFRLGRGQMVKKYNGELAQVVFGGKLLEESVFFRPSRHYAIDEHSNKDVFMRNLCPAWADRVLYNHRASDLFRHDSFCASGLYYGLVADTEYVGQHKPVALHASICLKN</sequence>
<accession>A0A914W3R3</accession>
<organism evidence="1 2">
    <name type="scientific">Plectus sambesii</name>
    <dbReference type="NCBI Taxonomy" id="2011161"/>
    <lineage>
        <taxon>Eukaryota</taxon>
        <taxon>Metazoa</taxon>
        <taxon>Ecdysozoa</taxon>
        <taxon>Nematoda</taxon>
        <taxon>Chromadorea</taxon>
        <taxon>Plectida</taxon>
        <taxon>Plectina</taxon>
        <taxon>Plectoidea</taxon>
        <taxon>Plectidae</taxon>
        <taxon>Plectus</taxon>
    </lineage>
</organism>
<protein>
    <submittedName>
        <fullName evidence="2">Uncharacterized protein</fullName>
    </submittedName>
</protein>
<name>A0A914W3R3_9BILA</name>
<evidence type="ECO:0000313" key="2">
    <source>
        <dbReference type="WBParaSite" id="PSAMB.scaffold2997size20130.g19949.t1"/>
    </source>
</evidence>
<dbReference type="Gene3D" id="3.60.10.10">
    <property type="entry name" value="Endonuclease/exonuclease/phosphatase"/>
    <property type="match status" value="1"/>
</dbReference>
<dbReference type="InterPro" id="IPR036691">
    <property type="entry name" value="Endo/exonu/phosph_ase_sf"/>
</dbReference>
<reference evidence="2" key="1">
    <citation type="submission" date="2022-11" db="UniProtKB">
        <authorList>
            <consortium name="WormBaseParasite"/>
        </authorList>
    </citation>
    <scope>IDENTIFICATION</scope>
</reference>
<dbReference type="GO" id="GO:0004445">
    <property type="term" value="F:inositol-polyphosphate 5-phosphatase activity"/>
    <property type="evidence" value="ECO:0007669"/>
    <property type="project" value="InterPro"/>
</dbReference>
<dbReference type="PANTHER" id="PTHR12997:SF5">
    <property type="entry name" value="ENDONUCLEASE_EXONUCLEASE_PHOSPHATASE FAMILY PROTEIN"/>
    <property type="match status" value="1"/>
</dbReference>
<dbReference type="Proteomes" id="UP000887566">
    <property type="component" value="Unplaced"/>
</dbReference>
<dbReference type="InterPro" id="IPR039737">
    <property type="entry name" value="INPP5A"/>
</dbReference>
<proteinExistence type="predicted"/>